<dbReference type="Proteomes" id="UP000298493">
    <property type="component" value="Unassembled WGS sequence"/>
</dbReference>
<dbReference type="AlphaFoldDB" id="A0A4Z1PCV9"/>
<evidence type="ECO:0000313" key="1">
    <source>
        <dbReference type="EMBL" id="TID25129.1"/>
    </source>
</evidence>
<comment type="caution">
    <text evidence="1">The sequence shown here is derived from an EMBL/GenBank/DDBJ whole genome shotgun (WGS) entry which is preliminary data.</text>
</comment>
<dbReference type="EMBL" id="SNSC02000004">
    <property type="protein sequence ID" value="TID25129.1"/>
    <property type="molecule type" value="Genomic_DNA"/>
</dbReference>
<sequence length="345" mass="40188">MAPSSNLSFRLLSLPLEIRYMIYRQTITPGLGYIDFLKTDGRPDLSLMLVNKQVCEEARLVLYRDVHIDLTFWDLDYRRGAWEDFVNGRNGVHWVQALIGVEDVFTVEDFLGVENFLGVEPYMIASKNRRASFEATLSGDVERDYAIGLNPGFVSRFRHVSFIVPIDSDHFVGNSYNLEAPDETHVTPDRDEHIAFFEQWHCLVNWFELFSAARRHNTRVPLRWKSAYAEMDYTDLQSMRIDPDQYSREDFEHQLRCILCRWKDYSTGITYLQEWLRTLCPEIDIGSENASKKNRFSITHEVVDDRITIGTMVEDAVVPFAGQIFDGASFKFDGLKLVDFDCNWR</sequence>
<keyword evidence="2" id="KW-1185">Reference proteome</keyword>
<reference evidence="1 2" key="1">
    <citation type="submission" date="2019-04" db="EMBL/GenBank/DDBJ databases">
        <title>High contiguity whole genome sequence and gene annotation resource for two Venturia nashicola isolates.</title>
        <authorList>
            <person name="Prokchorchik M."/>
            <person name="Won K."/>
            <person name="Lee Y."/>
            <person name="Choi E.D."/>
            <person name="Segonzac C."/>
            <person name="Sohn K.H."/>
        </authorList>
    </citation>
    <scope>NUCLEOTIDE SEQUENCE [LARGE SCALE GENOMIC DNA]</scope>
    <source>
        <strain evidence="1 2">PRI2</strain>
    </source>
</reference>
<gene>
    <name evidence="1" type="ORF">E6O75_ATG04334</name>
</gene>
<protein>
    <submittedName>
        <fullName evidence="1">Uncharacterized protein</fullName>
    </submittedName>
</protein>
<organism evidence="1 2">
    <name type="scientific">Venturia nashicola</name>
    <dbReference type="NCBI Taxonomy" id="86259"/>
    <lineage>
        <taxon>Eukaryota</taxon>
        <taxon>Fungi</taxon>
        <taxon>Dikarya</taxon>
        <taxon>Ascomycota</taxon>
        <taxon>Pezizomycotina</taxon>
        <taxon>Dothideomycetes</taxon>
        <taxon>Pleosporomycetidae</taxon>
        <taxon>Venturiales</taxon>
        <taxon>Venturiaceae</taxon>
        <taxon>Venturia</taxon>
    </lineage>
</organism>
<name>A0A4Z1PCV9_9PEZI</name>
<evidence type="ECO:0000313" key="2">
    <source>
        <dbReference type="Proteomes" id="UP000298493"/>
    </source>
</evidence>
<accession>A0A4Z1PCV9</accession>
<proteinExistence type="predicted"/>